<accession>B0TF22</accession>
<dbReference type="HOGENOM" id="CLU_2206388_0_0_9"/>
<dbReference type="AlphaFoldDB" id="B0TF22"/>
<protein>
    <submittedName>
        <fullName evidence="1">Uncharacterized protein</fullName>
    </submittedName>
</protein>
<evidence type="ECO:0000313" key="2">
    <source>
        <dbReference type="Proteomes" id="UP000008550"/>
    </source>
</evidence>
<keyword evidence="2" id="KW-1185">Reference proteome</keyword>
<proteinExistence type="predicted"/>
<evidence type="ECO:0000313" key="1">
    <source>
        <dbReference type="EMBL" id="ABZ83005.1"/>
    </source>
</evidence>
<gene>
    <name evidence="1" type="ORF">HM1_0386</name>
</gene>
<dbReference type="Proteomes" id="UP000008550">
    <property type="component" value="Chromosome"/>
</dbReference>
<dbReference type="KEGG" id="hmo:HM1_0386"/>
<reference evidence="1 2" key="1">
    <citation type="journal article" date="2008" name="J. Bacteriol.">
        <title>The genome of Heliobacterium modesticaldum, a phototrophic representative of the Firmicutes containing the simplest photosynthetic apparatus.</title>
        <authorList>
            <person name="Sattley W.M."/>
            <person name="Madigan M.T."/>
            <person name="Swingley W.D."/>
            <person name="Cheung P.C."/>
            <person name="Clocksin K.M."/>
            <person name="Conrad A.L."/>
            <person name="Dejesa L.C."/>
            <person name="Honchak B.M."/>
            <person name="Jung D.O."/>
            <person name="Karbach L.E."/>
            <person name="Kurdoglu A."/>
            <person name="Lahiri S."/>
            <person name="Mastrian S.D."/>
            <person name="Page L.E."/>
            <person name="Taylor H.L."/>
            <person name="Wang Z.T."/>
            <person name="Raymond J."/>
            <person name="Chen M."/>
            <person name="Blankenship R.E."/>
            <person name="Touchman J.W."/>
        </authorList>
    </citation>
    <scope>NUCLEOTIDE SEQUENCE [LARGE SCALE GENOMIC DNA]</scope>
    <source>
        <strain evidence="2">ATCC 51547 / Ice1</strain>
    </source>
</reference>
<sequence>MEKKFENKLNGNKFKKIKMLTASDYCDEGISPAEEAFFDTAISAALELGAAKTGDYVIGWLDKNEDRKIYLGFYNDYSHDYRLVEITALSTNYLQNEMKITNIFNLD</sequence>
<dbReference type="EMBL" id="CP000930">
    <property type="protein sequence ID" value="ABZ83005.1"/>
    <property type="molecule type" value="Genomic_DNA"/>
</dbReference>
<name>B0TF22_HELMI</name>
<organism evidence="1 2">
    <name type="scientific">Heliobacterium modesticaldum (strain ATCC 51547 / Ice1)</name>
    <dbReference type="NCBI Taxonomy" id="498761"/>
    <lineage>
        <taxon>Bacteria</taxon>
        <taxon>Bacillati</taxon>
        <taxon>Bacillota</taxon>
        <taxon>Clostridia</taxon>
        <taxon>Eubacteriales</taxon>
        <taxon>Heliobacteriaceae</taxon>
        <taxon>Heliomicrobium</taxon>
    </lineage>
</organism>